<accession>X1LR53</accession>
<sequence>SSILIKKEMQDMDFEGFCNEIFERLMQDLSSFTIYNFIDGMPESLLDYIENPKKYRKVKKDLISIYTYKLDKIIKEDYFDKYKITEAMIYRLKDFLNINRINNLIFLRDVNNDDISLMKTLIENKPDLKDKTSMKNDTKITE</sequence>
<dbReference type="EMBL" id="BARU01045790">
    <property type="protein sequence ID" value="GAH96618.1"/>
    <property type="molecule type" value="Genomic_DNA"/>
</dbReference>
<gene>
    <name evidence="1" type="ORF">S03H2_69338</name>
</gene>
<name>X1LR53_9ZZZZ</name>
<reference evidence="1" key="1">
    <citation type="journal article" date="2014" name="Front. Microbiol.">
        <title>High frequency of phylogenetically diverse reductive dehalogenase-homologous genes in deep subseafloor sedimentary metagenomes.</title>
        <authorList>
            <person name="Kawai M."/>
            <person name="Futagami T."/>
            <person name="Toyoda A."/>
            <person name="Takaki Y."/>
            <person name="Nishi S."/>
            <person name="Hori S."/>
            <person name="Arai W."/>
            <person name="Tsubouchi T."/>
            <person name="Morono Y."/>
            <person name="Uchiyama I."/>
            <person name="Ito T."/>
            <person name="Fujiyama A."/>
            <person name="Inagaki F."/>
            <person name="Takami H."/>
        </authorList>
    </citation>
    <scope>NUCLEOTIDE SEQUENCE</scope>
    <source>
        <strain evidence="1">Expedition CK06-06</strain>
    </source>
</reference>
<dbReference type="AlphaFoldDB" id="X1LR53"/>
<feature type="non-terminal residue" evidence="1">
    <location>
        <position position="142"/>
    </location>
</feature>
<comment type="caution">
    <text evidence="1">The sequence shown here is derived from an EMBL/GenBank/DDBJ whole genome shotgun (WGS) entry which is preliminary data.</text>
</comment>
<evidence type="ECO:0000313" key="1">
    <source>
        <dbReference type="EMBL" id="GAH96618.1"/>
    </source>
</evidence>
<protein>
    <submittedName>
        <fullName evidence="1">Uncharacterized protein</fullName>
    </submittedName>
</protein>
<feature type="non-terminal residue" evidence="1">
    <location>
        <position position="1"/>
    </location>
</feature>
<proteinExistence type="predicted"/>
<organism evidence="1">
    <name type="scientific">marine sediment metagenome</name>
    <dbReference type="NCBI Taxonomy" id="412755"/>
    <lineage>
        <taxon>unclassified sequences</taxon>
        <taxon>metagenomes</taxon>
        <taxon>ecological metagenomes</taxon>
    </lineage>
</organism>